<proteinExistence type="predicted"/>
<dbReference type="STRING" id="80876.SAMN05421779_103130"/>
<organism evidence="7 8">
    <name type="scientific">Insolitispirillum peregrinum</name>
    <dbReference type="NCBI Taxonomy" id="80876"/>
    <lineage>
        <taxon>Bacteria</taxon>
        <taxon>Pseudomonadati</taxon>
        <taxon>Pseudomonadota</taxon>
        <taxon>Alphaproteobacteria</taxon>
        <taxon>Rhodospirillales</taxon>
        <taxon>Novispirillaceae</taxon>
        <taxon>Insolitispirillum</taxon>
    </lineage>
</organism>
<dbReference type="GO" id="GO:0016887">
    <property type="term" value="F:ATP hydrolysis activity"/>
    <property type="evidence" value="ECO:0007669"/>
    <property type="project" value="InterPro"/>
</dbReference>
<keyword evidence="8" id="KW-1185">Reference proteome</keyword>
<dbReference type="NCBIfam" id="NF010068">
    <property type="entry name" value="PRK13548.1"/>
    <property type="match status" value="1"/>
</dbReference>
<dbReference type="Pfam" id="PF00005">
    <property type="entry name" value="ABC_tran"/>
    <property type="match status" value="1"/>
</dbReference>
<dbReference type="InterPro" id="IPR027417">
    <property type="entry name" value="P-loop_NTPase"/>
</dbReference>
<evidence type="ECO:0000256" key="4">
    <source>
        <dbReference type="ARBA" id="ARBA00022967"/>
    </source>
</evidence>
<dbReference type="SUPFAM" id="SSF52540">
    <property type="entry name" value="P-loop containing nucleoside triphosphate hydrolases"/>
    <property type="match status" value="1"/>
</dbReference>
<keyword evidence="2" id="KW-0547">Nucleotide-binding</keyword>
<keyword evidence="4" id="KW-1278">Translocase</keyword>
<dbReference type="PANTHER" id="PTHR42794">
    <property type="entry name" value="HEMIN IMPORT ATP-BINDING PROTEIN HMUV"/>
    <property type="match status" value="1"/>
</dbReference>
<evidence type="ECO:0000256" key="5">
    <source>
        <dbReference type="ARBA" id="ARBA00037066"/>
    </source>
</evidence>
<dbReference type="Gene3D" id="3.40.50.300">
    <property type="entry name" value="P-loop containing nucleotide triphosphate hydrolases"/>
    <property type="match status" value="1"/>
</dbReference>
<protein>
    <submittedName>
        <fullName evidence="7">Iron complex transport system ATP-binding protein</fullName>
    </submittedName>
</protein>
<feature type="domain" description="ABC transporter" evidence="6">
    <location>
        <begin position="2"/>
        <end position="238"/>
    </location>
</feature>
<dbReference type="OrthoDB" id="9810077at2"/>
<dbReference type="SMART" id="SM00382">
    <property type="entry name" value="AAA"/>
    <property type="match status" value="1"/>
</dbReference>
<dbReference type="PROSITE" id="PS00211">
    <property type="entry name" value="ABC_TRANSPORTER_1"/>
    <property type="match status" value="1"/>
</dbReference>
<dbReference type="EMBL" id="FTOA01000003">
    <property type="protein sequence ID" value="SIS69204.1"/>
    <property type="molecule type" value="Genomic_DNA"/>
</dbReference>
<keyword evidence="1" id="KW-0813">Transport</keyword>
<sequence length="257" mass="27918">MLTTTSLVLRIGQRDILRDASLTFRPGEMTAILGPNGAGKSTLLAVLSGEKPPASGQVLLDGQPLSHWRPAALARRRAVMLQHSPLGFAFTVEEVVGLGQSHLPHPRPADIARCLEQADAAALRGRLYPTLSGGEKQRVQFARALAQLAPHHGPEAPILLLDEPTASLDPGHQHLLLNAARDWTRQHQAITIAVLHDINLASWYCDRAILLHQNGVAWQESLDGIPTSLLKDAYGIFFHRFPSPHSARSSFLPCPAT</sequence>
<dbReference type="AlphaFoldDB" id="A0A1N7L5V7"/>
<dbReference type="GO" id="GO:0005524">
    <property type="term" value="F:ATP binding"/>
    <property type="evidence" value="ECO:0007669"/>
    <property type="project" value="UniProtKB-KW"/>
</dbReference>
<accession>A0A1N7L5V7</accession>
<dbReference type="InterPro" id="IPR003439">
    <property type="entry name" value="ABC_transporter-like_ATP-bd"/>
</dbReference>
<keyword evidence="3 7" id="KW-0067">ATP-binding</keyword>
<dbReference type="InterPro" id="IPR017871">
    <property type="entry name" value="ABC_transporter-like_CS"/>
</dbReference>
<dbReference type="PANTHER" id="PTHR42794:SF1">
    <property type="entry name" value="HEMIN IMPORT ATP-BINDING PROTEIN HMUV"/>
    <property type="match status" value="1"/>
</dbReference>
<evidence type="ECO:0000256" key="1">
    <source>
        <dbReference type="ARBA" id="ARBA00022448"/>
    </source>
</evidence>
<dbReference type="CDD" id="cd03214">
    <property type="entry name" value="ABC_Iron-Siderophores_B12_Hemin"/>
    <property type="match status" value="1"/>
</dbReference>
<evidence type="ECO:0000259" key="6">
    <source>
        <dbReference type="PROSITE" id="PS50893"/>
    </source>
</evidence>
<evidence type="ECO:0000313" key="7">
    <source>
        <dbReference type="EMBL" id="SIS69204.1"/>
    </source>
</evidence>
<reference evidence="7 8" key="1">
    <citation type="submission" date="2017-01" db="EMBL/GenBank/DDBJ databases">
        <authorList>
            <person name="Mah S.A."/>
            <person name="Swanson W.J."/>
            <person name="Moy G.W."/>
            <person name="Vacquier V.D."/>
        </authorList>
    </citation>
    <scope>NUCLEOTIDE SEQUENCE [LARGE SCALE GENOMIC DNA]</scope>
    <source>
        <strain evidence="7 8">DSM 11589</strain>
    </source>
</reference>
<dbReference type="InterPro" id="IPR003593">
    <property type="entry name" value="AAA+_ATPase"/>
</dbReference>
<evidence type="ECO:0000256" key="2">
    <source>
        <dbReference type="ARBA" id="ARBA00022741"/>
    </source>
</evidence>
<evidence type="ECO:0000256" key="3">
    <source>
        <dbReference type="ARBA" id="ARBA00022840"/>
    </source>
</evidence>
<comment type="function">
    <text evidence="5">Part of the ABC transporter complex HmuTUV involved in hemin import. Responsible for energy coupling to the transport system.</text>
</comment>
<dbReference type="Proteomes" id="UP000185678">
    <property type="component" value="Unassembled WGS sequence"/>
</dbReference>
<evidence type="ECO:0000313" key="8">
    <source>
        <dbReference type="Proteomes" id="UP000185678"/>
    </source>
</evidence>
<name>A0A1N7L5V7_9PROT</name>
<gene>
    <name evidence="7" type="ORF">SAMN05421779_103130</name>
</gene>
<dbReference type="PROSITE" id="PS50893">
    <property type="entry name" value="ABC_TRANSPORTER_2"/>
    <property type="match status" value="1"/>
</dbReference>